<dbReference type="EMBL" id="CP002547">
    <property type="protein sequence ID" value="ADY57132.1"/>
    <property type="molecule type" value="Genomic_DNA"/>
</dbReference>
<dbReference type="InterPro" id="IPR038390">
    <property type="entry name" value="Metal_Tscrpt_repr_sf"/>
</dbReference>
<dbReference type="GO" id="GO:0003677">
    <property type="term" value="F:DNA binding"/>
    <property type="evidence" value="ECO:0007669"/>
    <property type="project" value="InterPro"/>
</dbReference>
<keyword evidence="3" id="KW-1185">Reference proteome</keyword>
<feature type="region of interest" description="Disordered" evidence="1">
    <location>
        <begin position="1"/>
        <end position="28"/>
    </location>
</feature>
<dbReference type="AlphaFoldDB" id="F0SZ14"/>
<evidence type="ECO:0008006" key="4">
    <source>
        <dbReference type="Google" id="ProtNLM"/>
    </source>
</evidence>
<dbReference type="HOGENOM" id="CLU_130332_4_2_9"/>
<protein>
    <recommendedName>
        <fullName evidence="4">Copper-sensing transcriptional repressor CsoR</fullName>
    </recommendedName>
</protein>
<dbReference type="RefSeq" id="WP_013625952.1">
    <property type="nucleotide sequence ID" value="NC_015172.1"/>
</dbReference>
<evidence type="ECO:0000256" key="1">
    <source>
        <dbReference type="SAM" id="MobiDB-lite"/>
    </source>
</evidence>
<dbReference type="GO" id="GO:0045892">
    <property type="term" value="P:negative regulation of DNA-templated transcription"/>
    <property type="evidence" value="ECO:0007669"/>
    <property type="project" value="UniProtKB-ARBA"/>
</dbReference>
<organism evidence="2 3">
    <name type="scientific">Syntrophobotulus glycolicus (strain DSM 8271 / FlGlyR)</name>
    <dbReference type="NCBI Taxonomy" id="645991"/>
    <lineage>
        <taxon>Bacteria</taxon>
        <taxon>Bacillati</taxon>
        <taxon>Bacillota</taxon>
        <taxon>Clostridia</taxon>
        <taxon>Eubacteriales</taxon>
        <taxon>Desulfitobacteriaceae</taxon>
        <taxon>Syntrophobotulus</taxon>
    </lineage>
</organism>
<sequence>MERKNNRQDQNEQHIQKQNIHQHDHDHPNKKIVINRLARIIGHLEGVKRMVEDDTDCSDILIQISAVRSALNSTGKVILEDHINHCLIHAHENNDTKAIMKLSDAIGKFLK</sequence>
<proteinExistence type="predicted"/>
<name>F0SZ14_SYNGF</name>
<dbReference type="eggNOG" id="COG1937">
    <property type="taxonomic scope" value="Bacteria"/>
</dbReference>
<evidence type="ECO:0000313" key="2">
    <source>
        <dbReference type="EMBL" id="ADY57132.1"/>
    </source>
</evidence>
<dbReference type="Proteomes" id="UP000007488">
    <property type="component" value="Chromosome"/>
</dbReference>
<dbReference type="CDD" id="cd10158">
    <property type="entry name" value="CsoR-like_DUF156_1"/>
    <property type="match status" value="1"/>
</dbReference>
<dbReference type="InterPro" id="IPR003735">
    <property type="entry name" value="Metal_Tscrpt_repr"/>
</dbReference>
<evidence type="ECO:0000313" key="3">
    <source>
        <dbReference type="Proteomes" id="UP000007488"/>
    </source>
</evidence>
<dbReference type="GO" id="GO:0046872">
    <property type="term" value="F:metal ion binding"/>
    <property type="evidence" value="ECO:0007669"/>
    <property type="project" value="InterPro"/>
</dbReference>
<dbReference type="KEGG" id="sgy:Sgly_2862"/>
<reference evidence="2 3" key="1">
    <citation type="journal article" date="2011" name="Stand. Genomic Sci.">
        <title>Complete genome sequence of Syntrophobotulus glycolicus type strain (FlGlyR).</title>
        <authorList>
            <person name="Han C."/>
            <person name="Mwirichia R."/>
            <person name="Chertkov O."/>
            <person name="Held B."/>
            <person name="Lapidus A."/>
            <person name="Nolan M."/>
            <person name="Lucas S."/>
            <person name="Hammon N."/>
            <person name="Deshpande S."/>
            <person name="Cheng J.F."/>
            <person name="Tapia R."/>
            <person name="Goodwin L."/>
            <person name="Pitluck S."/>
            <person name="Huntemann M."/>
            <person name="Liolios K."/>
            <person name="Ivanova N."/>
            <person name="Pagani I."/>
            <person name="Mavromatis K."/>
            <person name="Ovchinikova G."/>
            <person name="Pati A."/>
            <person name="Chen A."/>
            <person name="Palaniappan K."/>
            <person name="Land M."/>
            <person name="Hauser L."/>
            <person name="Brambilla E.M."/>
            <person name="Rohde M."/>
            <person name="Spring S."/>
            <person name="Sikorski J."/>
            <person name="Goker M."/>
            <person name="Woyke T."/>
            <person name="Bristow J."/>
            <person name="Eisen J.A."/>
            <person name="Markowitz V."/>
            <person name="Hugenholtz P."/>
            <person name="Kyrpides N.C."/>
            <person name="Klenk H.P."/>
            <person name="Detter J.C."/>
        </authorList>
    </citation>
    <scope>NUCLEOTIDE SEQUENCE [LARGE SCALE GENOMIC DNA]</scope>
    <source>
        <strain evidence="3">DSM 8271 / FlGlyR</strain>
    </source>
</reference>
<accession>F0SZ14</accession>
<dbReference type="Pfam" id="PF02583">
    <property type="entry name" value="Trns_repr_metal"/>
    <property type="match status" value="1"/>
</dbReference>
<dbReference type="Gene3D" id="1.20.58.1000">
    <property type="entry name" value="Metal-sensitive repressor, helix protomer"/>
    <property type="match status" value="1"/>
</dbReference>
<gene>
    <name evidence="2" type="ordered locus">Sgly_2862</name>
</gene>
<dbReference type="STRING" id="645991.Sgly_2862"/>
<dbReference type="PANTHER" id="PTHR33677">
    <property type="entry name" value="TRANSCRIPTIONAL REPRESSOR FRMR-RELATED"/>
    <property type="match status" value="1"/>
</dbReference>
<reference evidence="3" key="2">
    <citation type="submission" date="2011-02" db="EMBL/GenBank/DDBJ databases">
        <title>The complete genome of Syntrophobotulus glycolicus DSM 8271.</title>
        <authorList>
            <person name="Lucas S."/>
            <person name="Copeland A."/>
            <person name="Lapidus A."/>
            <person name="Bruce D."/>
            <person name="Goodwin L."/>
            <person name="Pitluck S."/>
            <person name="Kyrpides N."/>
            <person name="Mavromatis K."/>
            <person name="Pagani I."/>
            <person name="Ivanova N."/>
            <person name="Mikhailova N."/>
            <person name="Chertkov O."/>
            <person name="Held B."/>
            <person name="Detter J.C."/>
            <person name="Tapia R."/>
            <person name="Han C."/>
            <person name="Land M."/>
            <person name="Hauser L."/>
            <person name="Markowitz V."/>
            <person name="Cheng J.-F."/>
            <person name="Hugenholtz P."/>
            <person name="Woyke T."/>
            <person name="Wu D."/>
            <person name="Spring S."/>
            <person name="Schroeder M."/>
            <person name="Brambilla E."/>
            <person name="Klenk H.-P."/>
            <person name="Eisen J.A."/>
        </authorList>
    </citation>
    <scope>NUCLEOTIDE SEQUENCE [LARGE SCALE GENOMIC DNA]</scope>
    <source>
        <strain evidence="3">DSM 8271 / FlGlyR</strain>
    </source>
</reference>
<dbReference type="PANTHER" id="PTHR33677:SF3">
    <property type="entry name" value="COPPER-SENSING TRANSCRIPTIONAL REPRESSOR RICR"/>
    <property type="match status" value="1"/>
</dbReference>